<dbReference type="Pfam" id="PF18096">
    <property type="entry name" value="Thump_like"/>
    <property type="match status" value="1"/>
</dbReference>
<comment type="caution">
    <text evidence="3">The sequence shown here is derived from an EMBL/GenBank/DDBJ whole genome shotgun (WGS) entry which is preliminary data.</text>
</comment>
<dbReference type="AlphaFoldDB" id="A0A087BAM2"/>
<dbReference type="SUPFAM" id="SSF53335">
    <property type="entry name" value="S-adenosyl-L-methionine-dependent methyltransferases"/>
    <property type="match status" value="1"/>
</dbReference>
<protein>
    <submittedName>
        <fullName evidence="3">Methyltransferase</fullName>
    </submittedName>
</protein>
<evidence type="ECO:0000259" key="2">
    <source>
        <dbReference type="Pfam" id="PF22013"/>
    </source>
</evidence>
<name>A0A087BAM2_9BIFI</name>
<proteinExistence type="predicted"/>
<dbReference type="Gene3D" id="1.10.10.1110">
    <property type="entry name" value="Methyltransferase PG1098, N-terminal domain"/>
    <property type="match status" value="1"/>
</dbReference>
<organism evidence="3 4">
    <name type="scientific">Bifidobacterium magnum</name>
    <dbReference type="NCBI Taxonomy" id="1692"/>
    <lineage>
        <taxon>Bacteria</taxon>
        <taxon>Bacillati</taxon>
        <taxon>Actinomycetota</taxon>
        <taxon>Actinomycetes</taxon>
        <taxon>Bifidobacteriales</taxon>
        <taxon>Bifidobacteriaceae</taxon>
        <taxon>Bifidobacterium</taxon>
    </lineage>
</organism>
<dbReference type="InterPro" id="IPR041497">
    <property type="entry name" value="Thump-like"/>
</dbReference>
<dbReference type="Gene3D" id="3.40.50.150">
    <property type="entry name" value="Vaccinia Virus protein VP39"/>
    <property type="match status" value="1"/>
</dbReference>
<dbReference type="Pfam" id="PF22013">
    <property type="entry name" value="PG_1098_Fer"/>
    <property type="match status" value="1"/>
</dbReference>
<evidence type="ECO:0000259" key="1">
    <source>
        <dbReference type="Pfam" id="PF18096"/>
    </source>
</evidence>
<feature type="domain" description="THUMP-like" evidence="1">
    <location>
        <begin position="334"/>
        <end position="404"/>
    </location>
</feature>
<keyword evidence="3" id="KW-0808">Transferase</keyword>
<sequence>MHITAQTWQFIADHEGENVQKLALQAKRDSELDLPFALDQIRGREIARHKLPQWAAIPNMIYPPHLAMEQCSSEATALHKVQLAQRLLAQTDTPANAMVDLTGGFGVDFSYLARLFASATYVERQEQLCTITEHNMRELGLAQAHIVHEDSTEYVRTMDPVDLIYIDPARRDAAGARTFAIEDCTPNVLELWPTFLEKSPVTLIKLSPMLDWRKTVRDFAPHVALVSIISVGNECKELVVGLTRESHDRIEVICINNDDQFEFFADNSGSIIPDQSPEIVEQLQQDQWKYLYEPNVSLMKAGCYELLEQRYGARQIDTNSHILVSDRHIADFPGRTFRIESVGTMNKKSIRSQFAGITHANVAVRNFPLTAVQLAKKLKLKDGSDTYVFGTTAHGQHLLLVCAKATQEA</sequence>
<dbReference type="EMBL" id="JGZB01000004">
    <property type="protein sequence ID" value="KFI68072.1"/>
    <property type="molecule type" value="Genomic_DNA"/>
</dbReference>
<dbReference type="Proteomes" id="UP000029052">
    <property type="component" value="Unassembled WGS sequence"/>
</dbReference>
<dbReference type="eggNOG" id="COG0742">
    <property type="taxonomic scope" value="Bacteria"/>
</dbReference>
<keyword evidence="4" id="KW-1185">Reference proteome</keyword>
<dbReference type="GO" id="GO:0032259">
    <property type="term" value="P:methylation"/>
    <property type="evidence" value="ECO:0007669"/>
    <property type="project" value="UniProtKB-KW"/>
</dbReference>
<evidence type="ECO:0000313" key="3">
    <source>
        <dbReference type="EMBL" id="KFI68072.1"/>
    </source>
</evidence>
<dbReference type="STRING" id="1692.BMAGN_0019"/>
<dbReference type="InterPro" id="IPR029063">
    <property type="entry name" value="SAM-dependent_MTases_sf"/>
</dbReference>
<dbReference type="GO" id="GO:0008168">
    <property type="term" value="F:methyltransferase activity"/>
    <property type="evidence" value="ECO:0007669"/>
    <property type="project" value="UniProtKB-KW"/>
</dbReference>
<evidence type="ECO:0000313" key="4">
    <source>
        <dbReference type="Proteomes" id="UP000029052"/>
    </source>
</evidence>
<reference evidence="3 4" key="1">
    <citation type="submission" date="2014-03" db="EMBL/GenBank/DDBJ databases">
        <title>Genomics of Bifidobacteria.</title>
        <authorList>
            <person name="Ventura M."/>
            <person name="Milani C."/>
            <person name="Lugli G.A."/>
        </authorList>
    </citation>
    <scope>NUCLEOTIDE SEQUENCE [LARGE SCALE GENOMIC DNA]</scope>
    <source>
        <strain evidence="3 4">LMG 11591</strain>
    </source>
</reference>
<dbReference type="RefSeq" id="WP_022860201.1">
    <property type="nucleotide sequence ID" value="NZ_JGZB01000004.1"/>
</dbReference>
<keyword evidence="3" id="KW-0489">Methyltransferase</keyword>
<gene>
    <name evidence="3" type="ORF">BMAGN_0019</name>
</gene>
<feature type="domain" description="PG-1098 ferredoxin-like" evidence="2">
    <location>
        <begin position="290"/>
        <end position="333"/>
    </location>
</feature>
<dbReference type="InterPro" id="IPR054168">
    <property type="entry name" value="PG_1098_Fer"/>
</dbReference>
<accession>A0A087BAM2</accession>